<protein>
    <submittedName>
        <fullName evidence="3">Carbohydrate ABC transporter substrate-binding protein</fullName>
    </submittedName>
</protein>
<dbReference type="RefSeq" id="WP_186982397.1">
    <property type="nucleotide sequence ID" value="NZ_JACOQH010000007.1"/>
</dbReference>
<sequence length="469" mass="51729">MKKKVITGLLALTMVAGTLAGCGSTASSGNSSAGGTETASASGGDEGKVINIYSWNDEFRERLEAVYPEVEETSKDGTVTTLKDGTEIHWIINPNQDGVYQQKLDEALLKQADASADDKIDIFLSETDYVFKYTDKDADVAMPLKDLGIDPDKDLADQYDFTRTTASDSDGVQRGSTWQCCPGLLVYRRDIAQDVFGTDDPAAVGEKVKDWDTLKATAEELKAKGYYTFASYADTFRLYGNSISESWVQPGDTTVKVDPQIMNWIDNSKEWLDAGYLNPTVKGQWNDDWNKAMSSQSNVFAFLLPAWGIDFVLNPNWDGDAGAWAVTNPPQEYNWGGSYIHAATGTDNPEHAKDIILAMTADKDNLLKISKDYSDFTNTKSGMQEAATDDANFSSEFLGGQNAFQYFAPVAENIKIAPLSAYDQGCVELIQNSFSDYFQGEVDFDKAKANFETAIKERYPDITQVEWPE</sequence>
<dbReference type="PROSITE" id="PS51257">
    <property type="entry name" value="PROKAR_LIPOPROTEIN"/>
    <property type="match status" value="1"/>
</dbReference>
<keyword evidence="1 2" id="KW-0732">Signal</keyword>
<dbReference type="PANTHER" id="PTHR43649:SF33">
    <property type="entry name" value="POLYGALACTURONAN_RHAMNOGALACTURONAN-BINDING PROTEIN YTCQ"/>
    <property type="match status" value="1"/>
</dbReference>
<keyword evidence="4" id="KW-1185">Reference proteome</keyword>
<reference evidence="3 4" key="1">
    <citation type="submission" date="2020-08" db="EMBL/GenBank/DDBJ databases">
        <title>Genome public.</title>
        <authorList>
            <person name="Liu C."/>
            <person name="Sun Q."/>
        </authorList>
    </citation>
    <scope>NUCLEOTIDE SEQUENCE [LARGE SCALE GENOMIC DNA]</scope>
    <source>
        <strain evidence="3 4">BX0805</strain>
    </source>
</reference>
<name>A0ABR7IBI3_9FIRM</name>
<gene>
    <name evidence="3" type="ORF">H8Z76_09895</name>
</gene>
<dbReference type="InterPro" id="IPR050490">
    <property type="entry name" value="Bact_solute-bd_prot1"/>
</dbReference>
<dbReference type="Gene3D" id="3.40.190.10">
    <property type="entry name" value="Periplasmic binding protein-like II"/>
    <property type="match status" value="1"/>
</dbReference>
<feature type="signal peptide" evidence="2">
    <location>
        <begin position="1"/>
        <end position="20"/>
    </location>
</feature>
<dbReference type="EMBL" id="JACOQH010000007">
    <property type="protein sequence ID" value="MBC5754314.1"/>
    <property type="molecule type" value="Genomic_DNA"/>
</dbReference>
<evidence type="ECO:0000256" key="1">
    <source>
        <dbReference type="ARBA" id="ARBA00022729"/>
    </source>
</evidence>
<dbReference type="Proteomes" id="UP000621540">
    <property type="component" value="Unassembled WGS sequence"/>
</dbReference>
<comment type="caution">
    <text evidence="3">The sequence shown here is derived from an EMBL/GenBank/DDBJ whole genome shotgun (WGS) entry which is preliminary data.</text>
</comment>
<dbReference type="PANTHER" id="PTHR43649">
    <property type="entry name" value="ARABINOSE-BINDING PROTEIN-RELATED"/>
    <property type="match status" value="1"/>
</dbReference>
<evidence type="ECO:0000256" key="2">
    <source>
        <dbReference type="SAM" id="SignalP"/>
    </source>
</evidence>
<evidence type="ECO:0000313" key="3">
    <source>
        <dbReference type="EMBL" id="MBC5754314.1"/>
    </source>
</evidence>
<dbReference type="SUPFAM" id="SSF53850">
    <property type="entry name" value="Periplasmic binding protein-like II"/>
    <property type="match status" value="1"/>
</dbReference>
<organism evidence="3 4">
    <name type="scientific">Roseburia yibonii</name>
    <dbReference type="NCBI Taxonomy" id="2763063"/>
    <lineage>
        <taxon>Bacteria</taxon>
        <taxon>Bacillati</taxon>
        <taxon>Bacillota</taxon>
        <taxon>Clostridia</taxon>
        <taxon>Lachnospirales</taxon>
        <taxon>Lachnospiraceae</taxon>
        <taxon>Roseburia</taxon>
    </lineage>
</organism>
<proteinExistence type="predicted"/>
<evidence type="ECO:0000313" key="4">
    <source>
        <dbReference type="Proteomes" id="UP000621540"/>
    </source>
</evidence>
<accession>A0ABR7IBI3</accession>
<feature type="chain" id="PRO_5045799149" evidence="2">
    <location>
        <begin position="21"/>
        <end position="469"/>
    </location>
</feature>